<keyword evidence="4 5" id="KW-0560">Oxidoreductase</keyword>
<dbReference type="PANTHER" id="PTHR43734">
    <property type="entry name" value="PHYTOENE DESATURASE"/>
    <property type="match status" value="1"/>
</dbReference>
<comment type="similarity">
    <text evidence="2 5">Belongs to the carotenoid/retinoid oxidoreductase family.</text>
</comment>
<accession>A0A254N3N2</accession>
<evidence type="ECO:0000256" key="4">
    <source>
        <dbReference type="ARBA" id="ARBA00023002"/>
    </source>
</evidence>
<dbReference type="GO" id="GO:0016491">
    <property type="term" value="F:oxidoreductase activity"/>
    <property type="evidence" value="ECO:0007669"/>
    <property type="project" value="UniProtKB-KW"/>
</dbReference>
<dbReference type="Pfam" id="PF01593">
    <property type="entry name" value="Amino_oxidase"/>
    <property type="match status" value="1"/>
</dbReference>
<dbReference type="Gene3D" id="3.50.50.60">
    <property type="entry name" value="FAD/NAD(P)-binding domain"/>
    <property type="match status" value="2"/>
</dbReference>
<protein>
    <submittedName>
        <fullName evidence="7">CrtD protein</fullName>
    </submittedName>
</protein>
<name>A0A254N3N2_9BURK</name>
<dbReference type="NCBIfam" id="NF045637">
    <property type="entry name" value="carotdesatCrtDProt"/>
    <property type="match status" value="1"/>
</dbReference>
<dbReference type="RefSeq" id="WP_088484626.1">
    <property type="nucleotide sequence ID" value="NZ_NISI01000007.1"/>
</dbReference>
<evidence type="ECO:0000256" key="3">
    <source>
        <dbReference type="ARBA" id="ARBA00022746"/>
    </source>
</evidence>
<evidence type="ECO:0000256" key="1">
    <source>
        <dbReference type="ARBA" id="ARBA00004829"/>
    </source>
</evidence>
<sequence length="527" mass="56538">MSRTHPSPPLRPPRVVVVGAGVGGLAAAALLAHEGLDVQLLERADGPGGKMQPVELGPLRLDGGPTVLTMRWVFDALFERLGESLDRHVHLQRCDVLARHAWNADERLDLHADLAQSLAAIAAFSGPAEAARYEAFCTRSAQVYATLDRPFMRSARPTPLSLTWRVLRQQGLPGLRQLLRISPFSTLWQVLGSYFHDPRLRQLFGRYATYCGSSPFEAPATLMLVAHVEREAVWQIEGGMARLAQALVRCGQQQGVRLRCNAEVKRLLVQDGRISGVALADGETLAADAVVFNGDARALTTGLLGPDAPQDLAHGQPSLSALTWHAEVEASGFELSHHNVFFGPAQGYRAEFEAIAAGSLPASPTVYVCAQDRSGQARAPRPGPRRPERLMCLVNAPADAHGRGLTHEEIARCEAQMWGRLREAGLRVTLSGPPRLTRPQDFAQRFPGSQGALYGPASQGWRASFQARPAGRTSLPGLYLAGGSVHPGPGVPMAALSGQLAAEQVLAGLASTSRSRLVAMPGGMSTR</sequence>
<comment type="caution">
    <text evidence="7">The sequence shown here is derived from an EMBL/GenBank/DDBJ whole genome shotgun (WGS) entry which is preliminary data.</text>
</comment>
<evidence type="ECO:0000259" key="6">
    <source>
        <dbReference type="Pfam" id="PF01593"/>
    </source>
</evidence>
<keyword evidence="8" id="KW-1185">Reference proteome</keyword>
<dbReference type="AlphaFoldDB" id="A0A254N3N2"/>
<dbReference type="GO" id="GO:0016117">
    <property type="term" value="P:carotenoid biosynthetic process"/>
    <property type="evidence" value="ECO:0007669"/>
    <property type="project" value="UniProtKB-KW"/>
</dbReference>
<dbReference type="OrthoDB" id="9774675at2"/>
<dbReference type="EMBL" id="NISI01000007">
    <property type="protein sequence ID" value="OWR02736.1"/>
    <property type="molecule type" value="Genomic_DNA"/>
</dbReference>
<evidence type="ECO:0000313" key="7">
    <source>
        <dbReference type="EMBL" id="OWR02736.1"/>
    </source>
</evidence>
<dbReference type="InterPro" id="IPR036188">
    <property type="entry name" value="FAD/NAD-bd_sf"/>
</dbReference>
<gene>
    <name evidence="7" type="ORF">CDO81_18080</name>
</gene>
<reference evidence="7 8" key="1">
    <citation type="journal article" date="2007" name="Int. J. Syst. Evol. Microbiol.">
        <title>Description of Pelomonas aquatica sp. nov. and Pelomonas puraquae sp. nov., isolated from industrial and haemodialysis water.</title>
        <authorList>
            <person name="Gomila M."/>
            <person name="Bowien B."/>
            <person name="Falsen E."/>
            <person name="Moore E.R."/>
            <person name="Lalucat J."/>
        </authorList>
    </citation>
    <scope>NUCLEOTIDE SEQUENCE [LARGE SCALE GENOMIC DNA]</scope>
    <source>
        <strain evidence="7 8">CCUG 52769</strain>
    </source>
</reference>
<dbReference type="InterPro" id="IPR054841">
    <property type="entry name" value="carotdesatCrtD"/>
</dbReference>
<organism evidence="7 8">
    <name type="scientific">Roseateles puraquae</name>
    <dbReference type="NCBI Taxonomy" id="431059"/>
    <lineage>
        <taxon>Bacteria</taxon>
        <taxon>Pseudomonadati</taxon>
        <taxon>Pseudomonadota</taxon>
        <taxon>Betaproteobacteria</taxon>
        <taxon>Burkholderiales</taxon>
        <taxon>Sphaerotilaceae</taxon>
        <taxon>Roseateles</taxon>
    </lineage>
</organism>
<keyword evidence="3 5" id="KW-0125">Carotenoid biosynthesis</keyword>
<dbReference type="PANTHER" id="PTHR43734:SF7">
    <property type="entry name" value="4,4'-DIAPONEUROSPORENE OXYGENASE"/>
    <property type="match status" value="1"/>
</dbReference>
<dbReference type="NCBIfam" id="TIGR02734">
    <property type="entry name" value="crtI_fam"/>
    <property type="match status" value="1"/>
</dbReference>
<evidence type="ECO:0000256" key="2">
    <source>
        <dbReference type="ARBA" id="ARBA00006046"/>
    </source>
</evidence>
<proteinExistence type="inferred from homology"/>
<evidence type="ECO:0000313" key="8">
    <source>
        <dbReference type="Proteomes" id="UP000197446"/>
    </source>
</evidence>
<dbReference type="Proteomes" id="UP000197446">
    <property type="component" value="Unassembled WGS sequence"/>
</dbReference>
<dbReference type="SUPFAM" id="SSF51905">
    <property type="entry name" value="FAD/NAD(P)-binding domain"/>
    <property type="match status" value="1"/>
</dbReference>
<feature type="domain" description="Amine oxidase" evidence="6">
    <location>
        <begin position="23"/>
        <end position="506"/>
    </location>
</feature>
<comment type="pathway">
    <text evidence="1 5">Carotenoid biosynthesis.</text>
</comment>
<dbReference type="InterPro" id="IPR002937">
    <property type="entry name" value="Amino_oxidase"/>
</dbReference>
<evidence type="ECO:0000256" key="5">
    <source>
        <dbReference type="RuleBase" id="RU362075"/>
    </source>
</evidence>
<dbReference type="InterPro" id="IPR014105">
    <property type="entry name" value="Carotenoid/retinoid_OxRdtase"/>
</dbReference>